<gene>
    <name evidence="1" type="ORF">GCM10008938_34620</name>
</gene>
<keyword evidence="2" id="KW-1185">Reference proteome</keyword>
<comment type="caution">
    <text evidence="1">The sequence shown here is derived from an EMBL/GenBank/DDBJ whole genome shotgun (WGS) entry which is preliminary data.</text>
</comment>
<evidence type="ECO:0000313" key="1">
    <source>
        <dbReference type="EMBL" id="GGJ45388.1"/>
    </source>
</evidence>
<dbReference type="RefSeq" id="WP_189004676.1">
    <property type="nucleotide sequence ID" value="NZ_BMOD01000015.1"/>
</dbReference>
<sequence>MLTRNAIPMLCVALLVGCKGGEGTPLPSAPGFNLQLKDSVITLMQGDSKDILVTIQPENGFAADVNFTLVQPSADKLTASFAPSSSKTQTKLTIKAPMELPVNTYSLFIKGTSGSLKKTFELKVNVTKSPLITVGGKIKNLIGGNIQGATVRIRGFNNTESTDTSDASGKFMIKGVLAPYTATVQLSDGETHTFQTLNLPNPTLNLFSSKGIISATDVTVAGTLSGGAGVPNPINTVSQVVYASITENLGIKGFSPGQGGPYTIKLTQLNEKVAEGQVFALQWQANLSGATSIPVTYTGFGTSSKFISGGASATGKDISLDPVSQSVLSGNVNLPLPAGLTLVWKSLGAALVPRGGFVLAADYSNSTSFTYAIPTPDILKNRYVLAVGAVSDRGSGLILNRAGLSAAQTQPFTLKAPPFLTAPADTATNAGNVLSWNKGTFTSPFFVVRYQDLLGATRYVYTTSTSYAAPLEKNMQYTWNLIALDGFANADAFVQEDALPFGYPNAGSMLDFDFGASKEQTFTTAP</sequence>
<protein>
    <recommendedName>
        <fullName evidence="3">Carboxypeptidase regulatory-like domain-containing protein</fullName>
    </recommendedName>
</protein>
<organism evidence="1 2">
    <name type="scientific">Deinococcus roseus</name>
    <dbReference type="NCBI Taxonomy" id="392414"/>
    <lineage>
        <taxon>Bacteria</taxon>
        <taxon>Thermotogati</taxon>
        <taxon>Deinococcota</taxon>
        <taxon>Deinococci</taxon>
        <taxon>Deinococcales</taxon>
        <taxon>Deinococcaceae</taxon>
        <taxon>Deinococcus</taxon>
    </lineage>
</organism>
<evidence type="ECO:0008006" key="3">
    <source>
        <dbReference type="Google" id="ProtNLM"/>
    </source>
</evidence>
<proteinExistence type="predicted"/>
<dbReference type="SUPFAM" id="SSF49464">
    <property type="entry name" value="Carboxypeptidase regulatory domain-like"/>
    <property type="match status" value="1"/>
</dbReference>
<dbReference type="EMBL" id="BMOD01000015">
    <property type="protein sequence ID" value="GGJ45388.1"/>
    <property type="molecule type" value="Genomic_DNA"/>
</dbReference>
<accession>A0ABQ2D400</accession>
<evidence type="ECO:0000313" key="2">
    <source>
        <dbReference type="Proteomes" id="UP000632222"/>
    </source>
</evidence>
<dbReference type="InterPro" id="IPR008969">
    <property type="entry name" value="CarboxyPept-like_regulatory"/>
</dbReference>
<reference evidence="2" key="1">
    <citation type="journal article" date="2019" name="Int. J. Syst. Evol. Microbiol.">
        <title>The Global Catalogue of Microorganisms (GCM) 10K type strain sequencing project: providing services to taxonomists for standard genome sequencing and annotation.</title>
        <authorList>
            <consortium name="The Broad Institute Genomics Platform"/>
            <consortium name="The Broad Institute Genome Sequencing Center for Infectious Disease"/>
            <person name="Wu L."/>
            <person name="Ma J."/>
        </authorList>
    </citation>
    <scope>NUCLEOTIDE SEQUENCE [LARGE SCALE GENOMIC DNA]</scope>
    <source>
        <strain evidence="2">JCM 14370</strain>
    </source>
</reference>
<name>A0ABQ2D400_9DEIO</name>
<dbReference type="Proteomes" id="UP000632222">
    <property type="component" value="Unassembled WGS sequence"/>
</dbReference>
<dbReference type="PROSITE" id="PS51257">
    <property type="entry name" value="PROKAR_LIPOPROTEIN"/>
    <property type="match status" value="1"/>
</dbReference>